<dbReference type="SUPFAM" id="SSF46689">
    <property type="entry name" value="Homeodomain-like"/>
    <property type="match status" value="1"/>
</dbReference>
<dbReference type="Gene3D" id="1.10.10.60">
    <property type="entry name" value="Homeodomain-like"/>
    <property type="match status" value="1"/>
</dbReference>
<dbReference type="InterPro" id="IPR009057">
    <property type="entry name" value="Homeodomain-like_sf"/>
</dbReference>
<feature type="domain" description="Myb-like" evidence="3">
    <location>
        <begin position="5"/>
        <end position="48"/>
    </location>
</feature>
<name>A0A9P4PGB5_9PLEO</name>
<comment type="caution">
    <text evidence="4">The sequence shown here is derived from an EMBL/GenBank/DDBJ whole genome shotgun (WGS) entry which is preliminary data.</text>
</comment>
<dbReference type="EMBL" id="MU001501">
    <property type="protein sequence ID" value="KAF2444550.1"/>
    <property type="molecule type" value="Genomic_DNA"/>
</dbReference>
<evidence type="ECO:0000313" key="5">
    <source>
        <dbReference type="Proteomes" id="UP000799764"/>
    </source>
</evidence>
<accession>A0A9P4PGB5</accession>
<dbReference type="Pfam" id="PF00249">
    <property type="entry name" value="Myb_DNA-binding"/>
    <property type="match status" value="1"/>
</dbReference>
<protein>
    <recommendedName>
        <fullName evidence="3">Myb-like domain-containing protein</fullName>
    </recommendedName>
</protein>
<dbReference type="CDD" id="cd00167">
    <property type="entry name" value="SANT"/>
    <property type="match status" value="1"/>
</dbReference>
<feature type="coiled-coil region" evidence="1">
    <location>
        <begin position="91"/>
        <end position="118"/>
    </location>
</feature>
<gene>
    <name evidence="4" type="ORF">P171DRAFT_432553</name>
</gene>
<feature type="compositionally biased region" description="Basic and acidic residues" evidence="2">
    <location>
        <begin position="142"/>
        <end position="153"/>
    </location>
</feature>
<evidence type="ECO:0000256" key="2">
    <source>
        <dbReference type="SAM" id="MobiDB-lite"/>
    </source>
</evidence>
<proteinExistence type="predicted"/>
<organism evidence="4 5">
    <name type="scientific">Karstenula rhodostoma CBS 690.94</name>
    <dbReference type="NCBI Taxonomy" id="1392251"/>
    <lineage>
        <taxon>Eukaryota</taxon>
        <taxon>Fungi</taxon>
        <taxon>Dikarya</taxon>
        <taxon>Ascomycota</taxon>
        <taxon>Pezizomycotina</taxon>
        <taxon>Dothideomycetes</taxon>
        <taxon>Pleosporomycetidae</taxon>
        <taxon>Pleosporales</taxon>
        <taxon>Massarineae</taxon>
        <taxon>Didymosphaeriaceae</taxon>
        <taxon>Karstenula</taxon>
    </lineage>
</organism>
<sequence>MVHFWTQEEHERMIRLREEDGLQWKEVAAQLGQGLNADMVRMRYYNIKRGSNPKIWPWTQTDQNYLVVGLQEKKEPSAISIELGIDLEFILQRIAALREAEEKAAKKAEKKAEKKAGKKAGKKVAKKAANKYVDAGSTTQDVGRRSVEKREPTAEIEPTAKSETATATLPAKTAEAELTAFLYSDPVEWTAKQEEILIRLRLTGMSVEDIYALKLFGGLESTWIQHFLEQHVVSITIDDLFFLGMSPLGVTIVDAYNDLRRPWTKEDVLGLKFDEWLYMRHEPEPTAQP</sequence>
<dbReference type="AlphaFoldDB" id="A0A9P4PGB5"/>
<evidence type="ECO:0000256" key="1">
    <source>
        <dbReference type="SAM" id="Coils"/>
    </source>
</evidence>
<evidence type="ECO:0000259" key="3">
    <source>
        <dbReference type="PROSITE" id="PS50090"/>
    </source>
</evidence>
<dbReference type="OrthoDB" id="3729788at2759"/>
<dbReference type="InterPro" id="IPR001005">
    <property type="entry name" value="SANT/Myb"/>
</dbReference>
<evidence type="ECO:0000313" key="4">
    <source>
        <dbReference type="EMBL" id="KAF2444550.1"/>
    </source>
</evidence>
<feature type="region of interest" description="Disordered" evidence="2">
    <location>
        <begin position="135"/>
        <end position="162"/>
    </location>
</feature>
<reference evidence="4" key="1">
    <citation type="journal article" date="2020" name="Stud. Mycol.">
        <title>101 Dothideomycetes genomes: a test case for predicting lifestyles and emergence of pathogens.</title>
        <authorList>
            <person name="Haridas S."/>
            <person name="Albert R."/>
            <person name="Binder M."/>
            <person name="Bloem J."/>
            <person name="Labutti K."/>
            <person name="Salamov A."/>
            <person name="Andreopoulos B."/>
            <person name="Baker S."/>
            <person name="Barry K."/>
            <person name="Bills G."/>
            <person name="Bluhm B."/>
            <person name="Cannon C."/>
            <person name="Castanera R."/>
            <person name="Culley D."/>
            <person name="Daum C."/>
            <person name="Ezra D."/>
            <person name="Gonzalez J."/>
            <person name="Henrissat B."/>
            <person name="Kuo A."/>
            <person name="Liang C."/>
            <person name="Lipzen A."/>
            <person name="Lutzoni F."/>
            <person name="Magnuson J."/>
            <person name="Mondo S."/>
            <person name="Nolan M."/>
            <person name="Ohm R."/>
            <person name="Pangilinan J."/>
            <person name="Park H.-J."/>
            <person name="Ramirez L."/>
            <person name="Alfaro M."/>
            <person name="Sun H."/>
            <person name="Tritt A."/>
            <person name="Yoshinaga Y."/>
            <person name="Zwiers L.-H."/>
            <person name="Turgeon B."/>
            <person name="Goodwin S."/>
            <person name="Spatafora J."/>
            <person name="Crous P."/>
            <person name="Grigoriev I."/>
        </authorList>
    </citation>
    <scope>NUCLEOTIDE SEQUENCE</scope>
    <source>
        <strain evidence="4">CBS 690.94</strain>
    </source>
</reference>
<dbReference type="Proteomes" id="UP000799764">
    <property type="component" value="Unassembled WGS sequence"/>
</dbReference>
<keyword evidence="1" id="KW-0175">Coiled coil</keyword>
<keyword evidence="5" id="KW-1185">Reference proteome</keyword>
<dbReference type="PROSITE" id="PS50090">
    <property type="entry name" value="MYB_LIKE"/>
    <property type="match status" value="1"/>
</dbReference>